<gene>
    <name evidence="1" type="ORF">AERO8C_120330</name>
</gene>
<proteinExistence type="predicted"/>
<organism evidence="1 2">
    <name type="scientific">Aeromonas veronii</name>
    <dbReference type="NCBI Taxonomy" id="654"/>
    <lineage>
        <taxon>Bacteria</taxon>
        <taxon>Pseudomonadati</taxon>
        <taxon>Pseudomonadota</taxon>
        <taxon>Gammaproteobacteria</taxon>
        <taxon>Aeromonadales</taxon>
        <taxon>Aeromonadaceae</taxon>
        <taxon>Aeromonas</taxon>
    </lineage>
</organism>
<evidence type="ECO:0000313" key="1">
    <source>
        <dbReference type="EMBL" id="VXA81833.1"/>
    </source>
</evidence>
<sequence length="259" mass="27291">MGRRADAVSLLHQLLHLVAGQRLVEFVPRLFPLGGVGKADVEGLVLEDLAVEAEVGGNVLELGIALQQIGHHILVDNREIEPTVAELEQVLAVRAGGVSRERLAGHFFVELGGIHIAGDDTNFLALEVIKALPGDRLIGSLGKPERAVTYGVGEEAAALGVEILGEVAQHLGVVGRLVHGPLPGVELDGQRIASQGKGCGHHLTALALLRQAGAGVRGPFKAGQHRRLSGRHAEQGKSGQGEVLPFQAHRDNSLWSNTP</sequence>
<accession>A0A653KSY6</accession>
<reference evidence="1 2" key="1">
    <citation type="submission" date="2019-10" db="EMBL/GenBank/DDBJ databases">
        <authorList>
            <person name="Karimi E."/>
        </authorList>
    </citation>
    <scope>NUCLEOTIDE SEQUENCE [LARGE SCALE GENOMIC DNA]</scope>
    <source>
        <strain evidence="1">Aeromonas sp. 8C</strain>
    </source>
</reference>
<name>A0A653KSY6_AERVE</name>
<protein>
    <submittedName>
        <fullName evidence="1">Uncharacterized protein</fullName>
    </submittedName>
</protein>
<dbReference type="AlphaFoldDB" id="A0A653KSY6"/>
<dbReference type="Proteomes" id="UP000439123">
    <property type="component" value="Unassembled WGS sequence"/>
</dbReference>
<dbReference type="EMBL" id="CABWLC010000004">
    <property type="protein sequence ID" value="VXA81833.1"/>
    <property type="molecule type" value="Genomic_DNA"/>
</dbReference>
<evidence type="ECO:0000313" key="2">
    <source>
        <dbReference type="Proteomes" id="UP000439123"/>
    </source>
</evidence>